<dbReference type="InterPro" id="IPR043168">
    <property type="entry name" value="DegV_C"/>
</dbReference>
<gene>
    <name evidence="2" type="ORF">IV74_GL001765</name>
</gene>
<evidence type="ECO:0000313" key="2">
    <source>
        <dbReference type="EMBL" id="KRN54187.1"/>
    </source>
</evidence>
<dbReference type="Proteomes" id="UP000051658">
    <property type="component" value="Unassembled WGS sequence"/>
</dbReference>
<dbReference type="Pfam" id="PF02645">
    <property type="entry name" value="DegV"/>
    <property type="match status" value="1"/>
</dbReference>
<proteinExistence type="predicted"/>
<name>A0A0R2HNT1_CARDV</name>
<dbReference type="InterPro" id="IPR050270">
    <property type="entry name" value="DegV_domain_contain"/>
</dbReference>
<reference evidence="2 3" key="1">
    <citation type="journal article" date="2015" name="Genome Announc.">
        <title>Expanding the biotechnology potential of lactobacilli through comparative genomics of 213 strains and associated genera.</title>
        <authorList>
            <person name="Sun Z."/>
            <person name="Harris H.M."/>
            <person name="McCann A."/>
            <person name="Guo C."/>
            <person name="Argimon S."/>
            <person name="Zhang W."/>
            <person name="Yang X."/>
            <person name="Jeffery I.B."/>
            <person name="Cooney J.C."/>
            <person name="Kagawa T.F."/>
            <person name="Liu W."/>
            <person name="Song Y."/>
            <person name="Salvetti E."/>
            <person name="Wrobel A."/>
            <person name="Rasinkangas P."/>
            <person name="Parkhill J."/>
            <person name="Rea M.C."/>
            <person name="O'Sullivan O."/>
            <person name="Ritari J."/>
            <person name="Douillard F.P."/>
            <person name="Paul Ross R."/>
            <person name="Yang R."/>
            <person name="Briner A.E."/>
            <person name="Felis G.E."/>
            <person name="de Vos W.M."/>
            <person name="Barrangou R."/>
            <person name="Klaenhammer T.R."/>
            <person name="Caufield P.W."/>
            <person name="Cui Y."/>
            <person name="Zhang H."/>
            <person name="O'Toole P.W."/>
        </authorList>
    </citation>
    <scope>NUCLEOTIDE SEQUENCE [LARGE SCALE GENOMIC DNA]</scope>
    <source>
        <strain evidence="2 3">DSM 20623</strain>
    </source>
</reference>
<dbReference type="Gene3D" id="3.40.50.10170">
    <property type="match status" value="1"/>
</dbReference>
<dbReference type="InterPro" id="IPR003797">
    <property type="entry name" value="DegV"/>
</dbReference>
<dbReference type="RefSeq" id="WP_034569985.1">
    <property type="nucleotide sequence ID" value="NZ_JQBS01000035.1"/>
</dbReference>
<dbReference type="PATRIC" id="fig|1449336.4.peg.1800"/>
<evidence type="ECO:0000256" key="1">
    <source>
        <dbReference type="ARBA" id="ARBA00023121"/>
    </source>
</evidence>
<dbReference type="SUPFAM" id="SSF82549">
    <property type="entry name" value="DAK1/DegV-like"/>
    <property type="match status" value="1"/>
</dbReference>
<accession>A0A0R2HNT1</accession>
<sequence>MKNIKIVTDSTVQLSKEEIETYNITVVPLSAMIDSVVYIDGETITKSEFLEKMNESPTLPKTSQPPIGRFVDTYNELGEDDSQVLSIHLTEHLSGTVQAAHQASHLSHTDVTVVDCQFIDRAMAFQVLAAAKLAQEGAKMETILEKIEAIKHKTVLYICVVNLENLIKGGRISPTVGKISSFLNMKLLLRLTDTGLEPDTKGRGMRSIQKRMDKLIDEMKQTAGIKAIGITHIGLTPFTVSLIETLKLHFPNANYSINYASPSIMTHAGQDAFSIMYETV</sequence>
<comment type="caution">
    <text evidence="2">The sequence shown here is derived from an EMBL/GenBank/DDBJ whole genome shotgun (WGS) entry which is preliminary data.</text>
</comment>
<keyword evidence="3" id="KW-1185">Reference proteome</keyword>
<dbReference type="GO" id="GO:0008289">
    <property type="term" value="F:lipid binding"/>
    <property type="evidence" value="ECO:0007669"/>
    <property type="project" value="UniProtKB-KW"/>
</dbReference>
<dbReference type="NCBIfam" id="TIGR00762">
    <property type="entry name" value="DegV"/>
    <property type="match status" value="1"/>
</dbReference>
<dbReference type="AlphaFoldDB" id="A0A0R2HNT1"/>
<protein>
    <submittedName>
        <fullName evidence="2">Putative DegV family protein</fullName>
    </submittedName>
</protein>
<dbReference type="PANTHER" id="PTHR33434:SF8">
    <property type="entry name" value="DEGV DOMAIN-CONTAINING PROTEIN SPR1019"/>
    <property type="match status" value="1"/>
</dbReference>
<keyword evidence="1" id="KW-0446">Lipid-binding</keyword>
<dbReference type="Gene3D" id="3.30.1180.10">
    <property type="match status" value="1"/>
</dbReference>
<dbReference type="EMBL" id="JQBS01000035">
    <property type="protein sequence ID" value="KRN54187.1"/>
    <property type="molecule type" value="Genomic_DNA"/>
</dbReference>
<dbReference type="GeneID" id="89588763"/>
<dbReference type="eggNOG" id="COG1307">
    <property type="taxonomic scope" value="Bacteria"/>
</dbReference>
<dbReference type="PROSITE" id="PS51482">
    <property type="entry name" value="DEGV"/>
    <property type="match status" value="1"/>
</dbReference>
<organism evidence="2 3">
    <name type="scientific">Carnobacterium divergens DSM 20623</name>
    <dbReference type="NCBI Taxonomy" id="1449336"/>
    <lineage>
        <taxon>Bacteria</taxon>
        <taxon>Bacillati</taxon>
        <taxon>Bacillota</taxon>
        <taxon>Bacilli</taxon>
        <taxon>Lactobacillales</taxon>
        <taxon>Carnobacteriaceae</taxon>
        <taxon>Carnobacterium</taxon>
    </lineage>
</organism>
<evidence type="ECO:0000313" key="3">
    <source>
        <dbReference type="Proteomes" id="UP000051658"/>
    </source>
</evidence>
<dbReference type="PANTHER" id="PTHR33434">
    <property type="entry name" value="DEGV DOMAIN-CONTAINING PROTEIN DR_1986-RELATED"/>
    <property type="match status" value="1"/>
</dbReference>